<dbReference type="InterPro" id="IPR000182">
    <property type="entry name" value="GNAT_dom"/>
</dbReference>
<dbReference type="Pfam" id="PF00583">
    <property type="entry name" value="Acetyltransf_1"/>
    <property type="match status" value="1"/>
</dbReference>
<feature type="compositionally biased region" description="Pro residues" evidence="1">
    <location>
        <begin position="224"/>
        <end position="239"/>
    </location>
</feature>
<evidence type="ECO:0000259" key="2">
    <source>
        <dbReference type="Pfam" id="PF00583"/>
    </source>
</evidence>
<sequence length="247" mass="25873">MTADDLPHVVAEHLTHFPDGFFARLGPAFLTAYCGTYLNNPYARGYLAETDLGPAGYLLGALDPPGHRAHVLRSHRLSLAARGALSLAVRPRVAGHFLRTRAGRYARTLAPGRRAAPSTEPPAPPVPDAGAEPAPEPAGPTAVLAYVAVAARARSLGLGAALIARFVADAAEAGCARVCLVTLTGEGGAGPYYERHGWLARGGSTTPDGRSFTTYELPLTIAPKTPPDLPPDAPEPDPGVHPLKYER</sequence>
<feature type="domain" description="N-acetyltransferase" evidence="2">
    <location>
        <begin position="134"/>
        <end position="198"/>
    </location>
</feature>
<feature type="region of interest" description="Disordered" evidence="1">
    <location>
        <begin position="109"/>
        <end position="137"/>
    </location>
</feature>
<dbReference type="BioCyc" id="MetaCyc:MONOMER-19397"/>
<dbReference type="SUPFAM" id="SSF55729">
    <property type="entry name" value="Acyl-CoA N-acyltransferases (Nat)"/>
    <property type="match status" value="1"/>
</dbReference>
<proteinExistence type="predicted"/>
<organism evidence="3">
    <name type="scientific">Streptomyces ravidus</name>
    <dbReference type="NCBI Taxonomy" id="691266"/>
    <lineage>
        <taxon>Bacteria</taxon>
        <taxon>Bacillati</taxon>
        <taxon>Actinomycetota</taxon>
        <taxon>Actinomycetes</taxon>
        <taxon>Kitasatosporales</taxon>
        <taxon>Streptomycetaceae</taxon>
        <taxon>Streptomyces</taxon>
    </lineage>
</organism>
<dbReference type="GO" id="GO:0016747">
    <property type="term" value="F:acyltransferase activity, transferring groups other than amino-acyl groups"/>
    <property type="evidence" value="ECO:0007669"/>
    <property type="project" value="InterPro"/>
</dbReference>
<keyword evidence="3" id="KW-0808">Transferase</keyword>
<dbReference type="Gene3D" id="3.40.630.30">
    <property type="match status" value="1"/>
</dbReference>
<gene>
    <name evidence="3" type="primary">ravW</name>
</gene>
<name>D1H0I0_9ACTN</name>
<feature type="compositionally biased region" description="Low complexity" evidence="1">
    <location>
        <begin position="128"/>
        <end position="137"/>
    </location>
</feature>
<dbReference type="InterPro" id="IPR016181">
    <property type="entry name" value="Acyl_CoA_acyltransferase"/>
</dbReference>
<dbReference type="AlphaFoldDB" id="D1H0I0"/>
<accession>D1H0I0</accession>
<evidence type="ECO:0000313" key="3">
    <source>
        <dbReference type="EMBL" id="CBH32789.1"/>
    </source>
</evidence>
<reference evidence="3" key="1">
    <citation type="journal article" date="2010" name="ChemBioChem">
        <title>Cloning and characterization of the ravidomycin and chrysomycin biosynthetic gene clusters.</title>
        <authorList>
            <person name="Kharel M.K."/>
            <person name="Nybo S.E."/>
            <person name="Shepherd M.D."/>
            <person name="Rohr J."/>
        </authorList>
    </citation>
    <scope>NUCLEOTIDE SEQUENCE</scope>
    <source>
        <strain evidence="3">C23201NS3</strain>
    </source>
</reference>
<feature type="region of interest" description="Disordered" evidence="1">
    <location>
        <begin position="220"/>
        <end position="247"/>
    </location>
</feature>
<protein>
    <submittedName>
        <fullName evidence="3">Putative N-acetyltransferase</fullName>
    </submittedName>
</protein>
<dbReference type="EMBL" id="FN565485">
    <property type="protein sequence ID" value="CBH32789.1"/>
    <property type="molecule type" value="Genomic_DNA"/>
</dbReference>
<evidence type="ECO:0000256" key="1">
    <source>
        <dbReference type="SAM" id="MobiDB-lite"/>
    </source>
</evidence>